<dbReference type="AlphaFoldDB" id="A0A818UB42"/>
<reference evidence="2" key="1">
    <citation type="submission" date="2021-02" db="EMBL/GenBank/DDBJ databases">
        <authorList>
            <person name="Nowell W R."/>
        </authorList>
    </citation>
    <scope>NUCLEOTIDE SEQUENCE</scope>
</reference>
<accession>A0A818UB42</accession>
<dbReference type="EMBL" id="CAJNYU010003698">
    <property type="protein sequence ID" value="CAF3693621.1"/>
    <property type="molecule type" value="Genomic_DNA"/>
</dbReference>
<gene>
    <name evidence="2" type="ORF">FME351_LOCUS27226</name>
</gene>
<dbReference type="Proteomes" id="UP000663869">
    <property type="component" value="Unassembled WGS sequence"/>
</dbReference>
<sequence>MLHSYLNRKDQRTSSNHQKNTYAAWSYFIAIGFITCVLVSIAVLVIISLIPLYLPDPPVNTVYDSTKSDVIGTEYATSYELPITDLSYIPITNIQELGSEITTALKVKKNTISVITALMNTTSATQSSNRRRRLASCAAETASGGAKVQIRLLITYPRQCGHSSACKANFLDTIRHLLETMTVFSPILECQHGIGRISVPLQICRVEVEKKKTTTTTTTTTTTKTTTTTTTKTTTTTTMPTTSTTTACSDLAGYFEEGTGHTCETYIDYGFCNGTSVVATSGIDSAAAQQNCCACGKGSG</sequence>
<keyword evidence="1" id="KW-0812">Transmembrane</keyword>
<keyword evidence="1" id="KW-1133">Transmembrane helix</keyword>
<comment type="caution">
    <text evidence="2">The sequence shown here is derived from an EMBL/GenBank/DDBJ whole genome shotgun (WGS) entry which is preliminary data.</text>
</comment>
<feature type="transmembrane region" description="Helical" evidence="1">
    <location>
        <begin position="21"/>
        <end position="54"/>
    </location>
</feature>
<evidence type="ECO:0000313" key="3">
    <source>
        <dbReference type="Proteomes" id="UP000663869"/>
    </source>
</evidence>
<organism evidence="2 3">
    <name type="scientific">Rotaria socialis</name>
    <dbReference type="NCBI Taxonomy" id="392032"/>
    <lineage>
        <taxon>Eukaryota</taxon>
        <taxon>Metazoa</taxon>
        <taxon>Spiralia</taxon>
        <taxon>Gnathifera</taxon>
        <taxon>Rotifera</taxon>
        <taxon>Eurotatoria</taxon>
        <taxon>Bdelloidea</taxon>
        <taxon>Philodinida</taxon>
        <taxon>Philodinidae</taxon>
        <taxon>Rotaria</taxon>
    </lineage>
</organism>
<name>A0A818UB42_9BILA</name>
<keyword evidence="1" id="KW-0472">Membrane</keyword>
<evidence type="ECO:0000313" key="2">
    <source>
        <dbReference type="EMBL" id="CAF3693621.1"/>
    </source>
</evidence>
<proteinExistence type="predicted"/>
<protein>
    <submittedName>
        <fullName evidence="2">Uncharacterized protein</fullName>
    </submittedName>
</protein>
<evidence type="ECO:0000256" key="1">
    <source>
        <dbReference type="SAM" id="Phobius"/>
    </source>
</evidence>